<gene>
    <name evidence="1" type="ORF">R1flu_011071</name>
</gene>
<evidence type="ECO:0000313" key="2">
    <source>
        <dbReference type="Proteomes" id="UP001605036"/>
    </source>
</evidence>
<dbReference type="Proteomes" id="UP001605036">
    <property type="component" value="Unassembled WGS sequence"/>
</dbReference>
<sequence length="239" mass="26920">MEFIERGVAYHMGELQRGFSSGVLDENLIENMDNMHFMINMDNGKTLGFRGNEEVKYADVISGGVGMTMVVKITGGPNAKIGVPFMIFKNKDETHPIRRVPDDRTDVCYRTTKKVNDKEFPANATHLVQPADSFVISKIKDAWSRQWEEKKMEKIAAGMWQGNGVTGSGALQNPQKPYFLKLAAAVVKDVNNQITKKTCPTDPDMNYDRKAMIRYGLSKNITGVWKEQQLSPELQNIVK</sequence>
<dbReference type="AlphaFoldDB" id="A0ABD1Z6T2"/>
<comment type="caution">
    <text evidence="1">The sequence shown here is derived from an EMBL/GenBank/DDBJ whole genome shotgun (WGS) entry which is preliminary data.</text>
</comment>
<dbReference type="EMBL" id="JBHFFA010000002">
    <property type="protein sequence ID" value="KAL2643484.1"/>
    <property type="molecule type" value="Genomic_DNA"/>
</dbReference>
<protein>
    <submittedName>
        <fullName evidence="1">Uncharacterized protein</fullName>
    </submittedName>
</protein>
<proteinExistence type="predicted"/>
<name>A0ABD1Z6T2_9MARC</name>
<organism evidence="1 2">
    <name type="scientific">Riccia fluitans</name>
    <dbReference type="NCBI Taxonomy" id="41844"/>
    <lineage>
        <taxon>Eukaryota</taxon>
        <taxon>Viridiplantae</taxon>
        <taxon>Streptophyta</taxon>
        <taxon>Embryophyta</taxon>
        <taxon>Marchantiophyta</taxon>
        <taxon>Marchantiopsida</taxon>
        <taxon>Marchantiidae</taxon>
        <taxon>Marchantiales</taxon>
        <taxon>Ricciaceae</taxon>
        <taxon>Riccia</taxon>
    </lineage>
</organism>
<keyword evidence="2" id="KW-1185">Reference proteome</keyword>
<reference evidence="1 2" key="1">
    <citation type="submission" date="2024-09" db="EMBL/GenBank/DDBJ databases">
        <title>Chromosome-scale assembly of Riccia fluitans.</title>
        <authorList>
            <person name="Paukszto L."/>
            <person name="Sawicki J."/>
            <person name="Karawczyk K."/>
            <person name="Piernik-Szablinska J."/>
            <person name="Szczecinska M."/>
            <person name="Mazdziarz M."/>
        </authorList>
    </citation>
    <scope>NUCLEOTIDE SEQUENCE [LARGE SCALE GENOMIC DNA]</scope>
    <source>
        <strain evidence="1">Rf_01</strain>
        <tissue evidence="1">Aerial parts of the thallus</tissue>
    </source>
</reference>
<accession>A0ABD1Z6T2</accession>
<evidence type="ECO:0000313" key="1">
    <source>
        <dbReference type="EMBL" id="KAL2643484.1"/>
    </source>
</evidence>